<dbReference type="PANTHER" id="PTHR38537">
    <property type="entry name" value="JITTERBUG, ISOFORM N"/>
    <property type="match status" value="1"/>
</dbReference>
<evidence type="ECO:0000256" key="1">
    <source>
        <dbReference type="ARBA" id="ARBA00009238"/>
    </source>
</evidence>
<keyword evidence="5" id="KW-1185">Reference proteome</keyword>
<name>A0A7R9LHX5_9ACAR</name>
<dbReference type="EMBL" id="OC915623">
    <property type="protein sequence ID" value="CAD7641238.1"/>
    <property type="molecule type" value="Genomic_DNA"/>
</dbReference>
<dbReference type="Proteomes" id="UP000728032">
    <property type="component" value="Unassembled WGS sequence"/>
</dbReference>
<dbReference type="Pfam" id="PF00630">
    <property type="entry name" value="Filamin"/>
    <property type="match status" value="2"/>
</dbReference>
<dbReference type="OrthoDB" id="6480301at2759"/>
<evidence type="ECO:0000256" key="3">
    <source>
        <dbReference type="PROSITE-ProRule" id="PRU00087"/>
    </source>
</evidence>
<dbReference type="SUPFAM" id="SSF81296">
    <property type="entry name" value="E set domains"/>
    <property type="match status" value="2"/>
</dbReference>
<gene>
    <name evidence="4" type="ORF">ONB1V03_LOCUS2992</name>
</gene>
<evidence type="ECO:0000313" key="4">
    <source>
        <dbReference type="EMBL" id="CAD7641238.1"/>
    </source>
</evidence>
<sequence>MAEVDVTQINVFGPGLKGGDTGKKCKIYVSGAPIHELEEGISYSISGPGVKPDVITDYNALNDDGNVEAYYFPLTPGEYKITARYKGRQVSGSPFTAKVNGDVVNVEKLLSNLRISLDKKVTVHGRAFELGKAYSMNEFIVDCSGLRIPIGGLKVNVKGPERSSAQLNIKDNKNGTYKICYKPTSPGMYSMNIKIADTHIPGSPFEIRSRLIMSVYFATIVSCILVGVTYGAQSPDCTDERRQSAYMCAEKLFFAGNNSRLLPETEAQLQAHCSESNELMKCVKDFTDKCRHGLHKSIATIMISTVRFNTRNYCFRPQKRAELLSMASCGNAIRTESTACMDPFLWSLGRANHAVKRYKVPHGAYYELKTCILKSGETYGKGMCSHRQIDYFGRYMQAMAGNTMNFMCGDYDEDSDRCAQLPPLPTGPHIQKAASLFLGFGKLIRN</sequence>
<dbReference type="InterPro" id="IPR001298">
    <property type="entry name" value="Filamin/ABP280_rpt"/>
</dbReference>
<dbReference type="GO" id="GO:0030036">
    <property type="term" value="P:actin cytoskeleton organization"/>
    <property type="evidence" value="ECO:0007669"/>
    <property type="project" value="InterPro"/>
</dbReference>
<proteinExistence type="inferred from homology"/>
<reference evidence="4" key="1">
    <citation type="submission" date="2020-11" db="EMBL/GenBank/DDBJ databases">
        <authorList>
            <person name="Tran Van P."/>
        </authorList>
    </citation>
    <scope>NUCLEOTIDE SEQUENCE</scope>
</reference>
<feature type="repeat" description="Filamin" evidence="3">
    <location>
        <begin position="1"/>
        <end position="99"/>
    </location>
</feature>
<dbReference type="Gene3D" id="2.60.40.10">
    <property type="entry name" value="Immunoglobulins"/>
    <property type="match status" value="2"/>
</dbReference>
<evidence type="ECO:0000256" key="2">
    <source>
        <dbReference type="ARBA" id="ARBA00022737"/>
    </source>
</evidence>
<dbReference type="EMBL" id="CAJPVJ010000798">
    <property type="protein sequence ID" value="CAG2163416.1"/>
    <property type="molecule type" value="Genomic_DNA"/>
</dbReference>
<comment type="similarity">
    <text evidence="1">Belongs to the filamin family.</text>
</comment>
<keyword evidence="2" id="KW-0677">Repeat</keyword>
<dbReference type="InterPro" id="IPR013783">
    <property type="entry name" value="Ig-like_fold"/>
</dbReference>
<dbReference type="PROSITE" id="PS50194">
    <property type="entry name" value="FILAMIN_REPEAT"/>
    <property type="match status" value="2"/>
</dbReference>
<dbReference type="InterPro" id="IPR017868">
    <property type="entry name" value="Filamin/ABP280_repeat-like"/>
</dbReference>
<evidence type="ECO:0000313" key="5">
    <source>
        <dbReference type="Proteomes" id="UP000728032"/>
    </source>
</evidence>
<dbReference type="AlphaFoldDB" id="A0A7R9LHX5"/>
<dbReference type="SMART" id="SM00557">
    <property type="entry name" value="IG_FLMN"/>
    <property type="match status" value="2"/>
</dbReference>
<dbReference type="GO" id="GO:0051015">
    <property type="term" value="F:actin filament binding"/>
    <property type="evidence" value="ECO:0007669"/>
    <property type="project" value="InterPro"/>
</dbReference>
<dbReference type="PANTHER" id="PTHR38537:SF8">
    <property type="entry name" value="FILAMIN-A"/>
    <property type="match status" value="1"/>
</dbReference>
<dbReference type="InterPro" id="IPR044801">
    <property type="entry name" value="Filamin"/>
</dbReference>
<dbReference type="InterPro" id="IPR014756">
    <property type="entry name" value="Ig_E-set"/>
</dbReference>
<feature type="repeat" description="Filamin" evidence="3">
    <location>
        <begin position="120"/>
        <end position="209"/>
    </location>
</feature>
<accession>A0A7R9LHX5</accession>
<organism evidence="4">
    <name type="scientific">Oppiella nova</name>
    <dbReference type="NCBI Taxonomy" id="334625"/>
    <lineage>
        <taxon>Eukaryota</taxon>
        <taxon>Metazoa</taxon>
        <taxon>Ecdysozoa</taxon>
        <taxon>Arthropoda</taxon>
        <taxon>Chelicerata</taxon>
        <taxon>Arachnida</taxon>
        <taxon>Acari</taxon>
        <taxon>Acariformes</taxon>
        <taxon>Sarcoptiformes</taxon>
        <taxon>Oribatida</taxon>
        <taxon>Brachypylina</taxon>
        <taxon>Oppioidea</taxon>
        <taxon>Oppiidae</taxon>
        <taxon>Oppiella</taxon>
    </lineage>
</organism>
<protein>
    <submittedName>
        <fullName evidence="4">Uncharacterized protein</fullName>
    </submittedName>
</protein>